<evidence type="ECO:0000256" key="11">
    <source>
        <dbReference type="ARBA" id="ARBA00052178"/>
    </source>
</evidence>
<sequence length="258" mass="29993">MTLNFGRLMNKIFSKANHGSSVHTKQLSIFKKSKTKEQISPYIILRATKDDHLNILRLMQETYFVEEPTHYSLGVTKNQVLNERALSALAENMTVISRCKYDGRIVGACINVSAHCWDPDVQEKLACGVRCPKVRQLLLFLAHMQRFPDIWRKYDVNKVFEMDMMFVHRHHRKRGIAMRLMKESLDTAADCGFKVVRCDASNAYTAKLCERLHMEKIAEIPYSSYLSRNMEQIFSPPHPHQSVKIYVDIDPQLKKFNK</sequence>
<dbReference type="CDD" id="cd04301">
    <property type="entry name" value="NAT_SF"/>
    <property type="match status" value="1"/>
</dbReference>
<evidence type="ECO:0000256" key="2">
    <source>
        <dbReference type="ARBA" id="ARBA00023315"/>
    </source>
</evidence>
<dbReference type="PANTHER" id="PTHR20905:SF1">
    <property type="entry name" value="AT07410P-RELATED"/>
    <property type="match status" value="1"/>
</dbReference>
<comment type="catalytic activity">
    <reaction evidence="10">
        <text>serotonin + (9Z)-octadecenoyl-CoA = N-(9Z-octadecenoyl)-serotonin + CoA + H(+)</text>
        <dbReference type="Rhea" id="RHEA:51392"/>
        <dbReference type="ChEBI" id="CHEBI:15378"/>
        <dbReference type="ChEBI" id="CHEBI:57287"/>
        <dbReference type="ChEBI" id="CHEBI:57387"/>
        <dbReference type="ChEBI" id="CHEBI:134064"/>
        <dbReference type="ChEBI" id="CHEBI:350546"/>
    </reaction>
    <physiologicalReaction direction="left-to-right" evidence="10">
        <dbReference type="Rhea" id="RHEA:51393"/>
    </physiologicalReaction>
</comment>
<evidence type="ECO:0000256" key="7">
    <source>
        <dbReference type="ARBA" id="ARBA00050849"/>
    </source>
</evidence>
<dbReference type="SUPFAM" id="SSF55729">
    <property type="entry name" value="Acyl-CoA N-acyltransferases (Nat)"/>
    <property type="match status" value="1"/>
</dbReference>
<evidence type="ECO:0000313" key="15">
    <source>
        <dbReference type="EMBL" id="KAJ8918155.1"/>
    </source>
</evidence>
<accession>A0AAV8VW56</accession>
<dbReference type="EC" id="2.3.1.87" evidence="5"/>
<evidence type="ECO:0000256" key="12">
    <source>
        <dbReference type="ARBA" id="ARBA00052335"/>
    </source>
</evidence>
<dbReference type="Pfam" id="PF00583">
    <property type="entry name" value="Acetyltransf_1"/>
    <property type="match status" value="1"/>
</dbReference>
<dbReference type="Proteomes" id="UP001159042">
    <property type="component" value="Unassembled WGS sequence"/>
</dbReference>
<evidence type="ECO:0000256" key="10">
    <source>
        <dbReference type="ARBA" id="ARBA00051823"/>
    </source>
</evidence>
<comment type="similarity">
    <text evidence="4">Belongs to the acetyltransferase family. AANAT subfamily.</text>
</comment>
<comment type="catalytic activity">
    <reaction evidence="13">
        <text>serotonin + acetyl-CoA = N-acetylserotonin + CoA + H(+)</text>
        <dbReference type="Rhea" id="RHEA:25217"/>
        <dbReference type="ChEBI" id="CHEBI:15378"/>
        <dbReference type="ChEBI" id="CHEBI:17697"/>
        <dbReference type="ChEBI" id="CHEBI:57287"/>
        <dbReference type="ChEBI" id="CHEBI:57288"/>
        <dbReference type="ChEBI" id="CHEBI:350546"/>
        <dbReference type="EC" id="2.3.1.87"/>
    </reaction>
    <physiologicalReaction direction="left-to-right" evidence="13">
        <dbReference type="Rhea" id="RHEA:25218"/>
    </physiologicalReaction>
</comment>
<organism evidence="15 16">
    <name type="scientific">Exocentrus adspersus</name>
    <dbReference type="NCBI Taxonomy" id="1586481"/>
    <lineage>
        <taxon>Eukaryota</taxon>
        <taxon>Metazoa</taxon>
        <taxon>Ecdysozoa</taxon>
        <taxon>Arthropoda</taxon>
        <taxon>Hexapoda</taxon>
        <taxon>Insecta</taxon>
        <taxon>Pterygota</taxon>
        <taxon>Neoptera</taxon>
        <taxon>Endopterygota</taxon>
        <taxon>Coleoptera</taxon>
        <taxon>Polyphaga</taxon>
        <taxon>Cucujiformia</taxon>
        <taxon>Chrysomeloidea</taxon>
        <taxon>Cerambycidae</taxon>
        <taxon>Lamiinae</taxon>
        <taxon>Acanthocinini</taxon>
        <taxon>Exocentrus</taxon>
    </lineage>
</organism>
<gene>
    <name evidence="15" type="ORF">NQ315_011612</name>
</gene>
<proteinExistence type="inferred from homology"/>
<evidence type="ECO:0000256" key="3">
    <source>
        <dbReference type="ARBA" id="ARBA00037926"/>
    </source>
</evidence>
<dbReference type="InterPro" id="IPR000182">
    <property type="entry name" value="GNAT_dom"/>
</dbReference>
<protein>
    <recommendedName>
        <fullName evidence="5">aralkylamine N-acetyltransferase</fullName>
        <ecNumber evidence="5">2.3.1.87</ecNumber>
    </recommendedName>
</protein>
<comment type="catalytic activity">
    <reaction evidence="11">
        <text>serotonin + hexadecanoyl-CoA = N-hexadecanoyl-serotonin + CoA + H(+)</text>
        <dbReference type="Rhea" id="RHEA:51384"/>
        <dbReference type="ChEBI" id="CHEBI:15378"/>
        <dbReference type="ChEBI" id="CHEBI:57287"/>
        <dbReference type="ChEBI" id="CHEBI:57379"/>
        <dbReference type="ChEBI" id="CHEBI:134059"/>
        <dbReference type="ChEBI" id="CHEBI:350546"/>
    </reaction>
    <physiologicalReaction direction="left-to-right" evidence="11">
        <dbReference type="Rhea" id="RHEA:51385"/>
    </physiologicalReaction>
</comment>
<reference evidence="15 16" key="1">
    <citation type="journal article" date="2023" name="Insect Mol. Biol.">
        <title>Genome sequencing provides insights into the evolution of gene families encoding plant cell wall-degrading enzymes in longhorned beetles.</title>
        <authorList>
            <person name="Shin N.R."/>
            <person name="Okamura Y."/>
            <person name="Kirsch R."/>
            <person name="Pauchet Y."/>
        </authorList>
    </citation>
    <scope>NUCLEOTIDE SEQUENCE [LARGE SCALE GENOMIC DNA]</scope>
    <source>
        <strain evidence="15">EAD_L_NR</strain>
    </source>
</reference>
<comment type="catalytic activity">
    <reaction evidence="7">
        <text>serotonin + octadecanoyl-CoA = N-octadecanoyl-serotonin + CoA + H(+)</text>
        <dbReference type="Rhea" id="RHEA:51400"/>
        <dbReference type="ChEBI" id="CHEBI:15378"/>
        <dbReference type="ChEBI" id="CHEBI:57287"/>
        <dbReference type="ChEBI" id="CHEBI:57394"/>
        <dbReference type="ChEBI" id="CHEBI:134065"/>
        <dbReference type="ChEBI" id="CHEBI:350546"/>
    </reaction>
    <physiologicalReaction direction="left-to-right" evidence="7">
        <dbReference type="Rhea" id="RHEA:51401"/>
    </physiologicalReaction>
</comment>
<comment type="catalytic activity">
    <reaction evidence="6">
        <text>dopamine + (9Z)-octadecenoyl-CoA = N-(9Z-octadecanoyl)-dopamine + CoA + H(+)</text>
        <dbReference type="Rhea" id="RHEA:51380"/>
        <dbReference type="ChEBI" id="CHEBI:15378"/>
        <dbReference type="ChEBI" id="CHEBI:31883"/>
        <dbReference type="ChEBI" id="CHEBI:57287"/>
        <dbReference type="ChEBI" id="CHEBI:57387"/>
        <dbReference type="ChEBI" id="CHEBI:59905"/>
    </reaction>
    <physiologicalReaction direction="left-to-right" evidence="6">
        <dbReference type="Rhea" id="RHEA:51381"/>
    </physiologicalReaction>
</comment>
<dbReference type="InterPro" id="IPR016181">
    <property type="entry name" value="Acyl_CoA_acyltransferase"/>
</dbReference>
<evidence type="ECO:0000256" key="13">
    <source>
        <dbReference type="ARBA" id="ARBA00052491"/>
    </source>
</evidence>
<dbReference type="EMBL" id="JANEYG010000028">
    <property type="protein sequence ID" value="KAJ8918155.1"/>
    <property type="molecule type" value="Genomic_DNA"/>
</dbReference>
<evidence type="ECO:0000256" key="1">
    <source>
        <dbReference type="ARBA" id="ARBA00022679"/>
    </source>
</evidence>
<comment type="catalytic activity">
    <reaction evidence="12">
        <text>dopamine + hexadecanoyl-CoA = N-hexadecanoyl-dopamine + CoA + H(+)</text>
        <dbReference type="Rhea" id="RHEA:51376"/>
        <dbReference type="ChEBI" id="CHEBI:15378"/>
        <dbReference type="ChEBI" id="CHEBI:57287"/>
        <dbReference type="ChEBI" id="CHEBI:57379"/>
        <dbReference type="ChEBI" id="CHEBI:59905"/>
        <dbReference type="ChEBI" id="CHEBI:134058"/>
    </reaction>
    <physiologicalReaction direction="left-to-right" evidence="12">
        <dbReference type="Rhea" id="RHEA:51377"/>
    </physiologicalReaction>
</comment>
<evidence type="ECO:0000256" key="5">
    <source>
        <dbReference type="ARBA" id="ARBA00039114"/>
    </source>
</evidence>
<keyword evidence="2" id="KW-0012">Acyltransferase</keyword>
<comment type="catalytic activity">
    <reaction evidence="9">
        <text>dopamine + acetyl-CoA = N-acetyldopamine + CoA + H(+)</text>
        <dbReference type="Rhea" id="RHEA:51388"/>
        <dbReference type="ChEBI" id="CHEBI:15378"/>
        <dbReference type="ChEBI" id="CHEBI:57287"/>
        <dbReference type="ChEBI" id="CHEBI:57288"/>
        <dbReference type="ChEBI" id="CHEBI:59905"/>
        <dbReference type="ChEBI" id="CHEBI:125678"/>
    </reaction>
    <physiologicalReaction direction="left-to-right" evidence="9">
        <dbReference type="Rhea" id="RHEA:51389"/>
    </physiologicalReaction>
</comment>
<evidence type="ECO:0000256" key="6">
    <source>
        <dbReference type="ARBA" id="ARBA00050189"/>
    </source>
</evidence>
<evidence type="ECO:0000256" key="8">
    <source>
        <dbReference type="ARBA" id="ARBA00051284"/>
    </source>
</evidence>
<evidence type="ECO:0000313" key="16">
    <source>
        <dbReference type="Proteomes" id="UP001159042"/>
    </source>
</evidence>
<keyword evidence="1" id="KW-0808">Transferase</keyword>
<feature type="domain" description="N-acetyltransferase" evidence="14">
    <location>
        <begin position="90"/>
        <end position="213"/>
    </location>
</feature>
<evidence type="ECO:0000256" key="9">
    <source>
        <dbReference type="ARBA" id="ARBA00051711"/>
    </source>
</evidence>
<dbReference type="Gene3D" id="3.40.630.30">
    <property type="match status" value="1"/>
</dbReference>
<comment type="catalytic activity">
    <reaction evidence="8">
        <text>serotonin + (5Z,8Z,11Z,14Z)-eicosatetraenoyl-CoA = N-[(5Z,8Z,11Z,14Z)-eicosatetraenoyl]-serotonin + CoA + H(+)</text>
        <dbReference type="Rhea" id="RHEA:51396"/>
        <dbReference type="ChEBI" id="CHEBI:15378"/>
        <dbReference type="ChEBI" id="CHEBI:57287"/>
        <dbReference type="ChEBI" id="CHEBI:57368"/>
        <dbReference type="ChEBI" id="CHEBI:132255"/>
        <dbReference type="ChEBI" id="CHEBI:350546"/>
    </reaction>
    <physiologicalReaction direction="left-to-right" evidence="8">
        <dbReference type="Rhea" id="RHEA:51397"/>
    </physiologicalReaction>
</comment>
<comment type="pathway">
    <text evidence="3">Aromatic compound metabolism; melatonin biosynthesis; melatonin from serotonin: step 1/2.</text>
</comment>
<comment type="caution">
    <text evidence="15">The sequence shown here is derived from an EMBL/GenBank/DDBJ whole genome shotgun (WGS) entry which is preliminary data.</text>
</comment>
<evidence type="ECO:0000256" key="4">
    <source>
        <dbReference type="ARBA" id="ARBA00038182"/>
    </source>
</evidence>
<dbReference type="FunFam" id="3.40.630.30:FF:000046">
    <property type="entry name" value="Dopamine N-acetyltransferase"/>
    <property type="match status" value="1"/>
</dbReference>
<dbReference type="GO" id="GO:0004059">
    <property type="term" value="F:aralkylamine N-acetyltransferase activity"/>
    <property type="evidence" value="ECO:0007669"/>
    <property type="project" value="UniProtKB-EC"/>
</dbReference>
<dbReference type="PANTHER" id="PTHR20905">
    <property type="entry name" value="N-ACETYLTRANSFERASE-RELATED"/>
    <property type="match status" value="1"/>
</dbReference>
<evidence type="ECO:0000259" key="14">
    <source>
        <dbReference type="Pfam" id="PF00583"/>
    </source>
</evidence>
<keyword evidence="16" id="KW-1185">Reference proteome</keyword>
<name>A0AAV8VW56_9CUCU</name>
<dbReference type="AlphaFoldDB" id="A0AAV8VW56"/>